<reference evidence="2 3" key="2">
    <citation type="submission" date="2016-08" db="EMBL/GenBank/DDBJ databases">
        <authorList>
            <person name="Seilhamer J.J."/>
        </authorList>
    </citation>
    <scope>NUCLEOTIDE SEQUENCE [LARGE SCALE GENOMIC DNA]</scope>
    <source>
        <strain evidence="2 3">VC14762</strain>
    </source>
</reference>
<dbReference type="OrthoDB" id="9033813at2"/>
<dbReference type="RefSeq" id="WP_058903727.1">
    <property type="nucleotide sequence ID" value="NZ_CADETK010000016.1"/>
</dbReference>
<sequence>MPYLISPGARIAVGLLHPLVRVQSPAPPLIALARLFGIVVREHAIPLVPAPLRALAAQARDADPIHKTAEATTCNPRK</sequence>
<proteinExistence type="predicted"/>
<accession>A0A1V6L5N5</accession>
<comment type="caution">
    <text evidence="2">The sequence shown here is derived from an EMBL/GenBank/DDBJ whole genome shotgun (WGS) entry which is preliminary data.</text>
</comment>
<reference evidence="1 4" key="3">
    <citation type="journal article" date="2017" name="Front. Microbiol.">
        <title>Genomics reveals a unique clone of Burkholderia cenocepacia harbouring an actively excising novel genomic island.</title>
        <authorList>
            <person name="Patil P."/>
            <person name="Mali S."/>
            <person name="Midha S."/>
            <person name="Gautam V."/>
            <person name="Dash L."/>
            <person name="Kumar S."/>
            <person name="Shastri J."/>
            <person name="Singhal L."/>
            <person name="Patil P.B."/>
        </authorList>
    </citation>
    <scope>NUCLEOTIDE SEQUENCE [LARGE SCALE GENOMIC DNA]</scope>
    <source>
        <strain evidence="1 4">BC-19</strain>
    </source>
</reference>
<reference evidence="1" key="5">
    <citation type="submission" date="2021-09" db="EMBL/GenBank/DDBJ databases">
        <authorList>
            <person name="Saroha T."/>
            <person name="Patil P."/>
            <person name="Gautam D.V."/>
            <person name="Patil D.P.B."/>
        </authorList>
    </citation>
    <scope>NUCLEOTIDE SEQUENCE</scope>
    <source>
        <strain evidence="1">BC-19</strain>
    </source>
</reference>
<protein>
    <submittedName>
        <fullName evidence="1">XapX domain-containing protein</fullName>
    </submittedName>
</protein>
<dbReference type="EMBL" id="JYMX02000007">
    <property type="protein sequence ID" value="MCW3711853.1"/>
    <property type="molecule type" value="Genomic_DNA"/>
</dbReference>
<dbReference type="EMBL" id="MUTJ01000109">
    <property type="protein sequence ID" value="ONU74079.1"/>
    <property type="molecule type" value="Genomic_DNA"/>
</dbReference>
<dbReference type="InterPro" id="IPR020017">
    <property type="entry name" value="XapX_domain"/>
</dbReference>
<dbReference type="Pfam" id="PF07235">
    <property type="entry name" value="DUF1427"/>
    <property type="match status" value="1"/>
</dbReference>
<name>A0A1V6L5N5_9BURK</name>
<reference evidence="1" key="1">
    <citation type="submission" date="2015-02" db="EMBL/GenBank/DDBJ databases">
        <authorList>
            <person name="Patil P.P."/>
            <person name="Midha S."/>
            <person name="Mali S."/>
            <person name="Gautam V."/>
            <person name="Dash L."/>
            <person name="Kumar S."/>
            <person name="Shastri J."/>
            <person name="Singhal L."/>
            <person name="Patil P.B."/>
        </authorList>
    </citation>
    <scope>NUCLEOTIDE SEQUENCE</scope>
    <source>
        <strain evidence="1">BC-19</strain>
    </source>
</reference>
<organism evidence="2 3">
    <name type="scientific">Burkholderia cenocepacia</name>
    <dbReference type="NCBI Taxonomy" id="95486"/>
    <lineage>
        <taxon>Bacteria</taxon>
        <taxon>Pseudomonadati</taxon>
        <taxon>Pseudomonadota</taxon>
        <taxon>Betaproteobacteria</taxon>
        <taxon>Burkholderiales</taxon>
        <taxon>Burkholderiaceae</taxon>
        <taxon>Burkholderia</taxon>
        <taxon>Burkholderia cepacia complex</taxon>
    </lineage>
</organism>
<dbReference type="AlphaFoldDB" id="A0A1V6L5N5"/>
<evidence type="ECO:0000313" key="1">
    <source>
        <dbReference type="EMBL" id="MCW3711853.1"/>
    </source>
</evidence>
<evidence type="ECO:0000313" key="3">
    <source>
        <dbReference type="Proteomes" id="UP000188543"/>
    </source>
</evidence>
<dbReference type="InterPro" id="IPR009872">
    <property type="entry name" value="DUF1427"/>
</dbReference>
<dbReference type="NCBIfam" id="TIGR03510">
    <property type="entry name" value="XapX"/>
    <property type="match status" value="1"/>
</dbReference>
<evidence type="ECO:0000313" key="4">
    <source>
        <dbReference type="Proteomes" id="UP000191686"/>
    </source>
</evidence>
<evidence type="ECO:0000313" key="2">
    <source>
        <dbReference type="EMBL" id="ONU74079.1"/>
    </source>
</evidence>
<gene>
    <name evidence="2" type="ORF">A8E72_39550</name>
    <name evidence="1" type="ORF">UE95_011205</name>
</gene>
<reference evidence="1 4" key="4">
    <citation type="journal article" date="2017" name="Front. Microbiol.">
        <title>Genomics Reveals a Unique Clone of Burkholderia cenocepacia Harboring an Actively Excising Novel Genomic Island.</title>
        <authorList>
            <person name="Patil P.P."/>
            <person name="Mali S."/>
            <person name="Midha S."/>
            <person name="Gautam V."/>
            <person name="Dash L."/>
            <person name="Kumar S."/>
            <person name="Shastri J."/>
            <person name="Singhal L."/>
            <person name="Patil P.B."/>
        </authorList>
    </citation>
    <scope>NUCLEOTIDE SEQUENCE [LARGE SCALE GENOMIC DNA]</scope>
    <source>
        <strain evidence="1 4">BC-19</strain>
    </source>
</reference>
<dbReference type="Proteomes" id="UP000188543">
    <property type="component" value="Unassembled WGS sequence"/>
</dbReference>
<dbReference type="Proteomes" id="UP000191686">
    <property type="component" value="Unassembled WGS sequence"/>
</dbReference>